<keyword evidence="3" id="KW-1185">Reference proteome</keyword>
<gene>
    <name evidence="2" type="ORF">ACI2JU_08640</name>
</gene>
<keyword evidence="1" id="KW-0812">Transmembrane</keyword>
<organism evidence="2 3">
    <name type="scientific">Pseudoalteromonas rhizosphaerae</name>
    <dbReference type="NCBI Taxonomy" id="2518973"/>
    <lineage>
        <taxon>Bacteria</taxon>
        <taxon>Pseudomonadati</taxon>
        <taxon>Pseudomonadota</taxon>
        <taxon>Gammaproteobacteria</taxon>
        <taxon>Alteromonadales</taxon>
        <taxon>Pseudoalteromonadaceae</taxon>
        <taxon>Pseudoalteromonas</taxon>
    </lineage>
</organism>
<feature type="transmembrane region" description="Helical" evidence="1">
    <location>
        <begin position="6"/>
        <end position="23"/>
    </location>
</feature>
<name>A0ABW8KVX2_9GAMM</name>
<dbReference type="RefSeq" id="WP_145241011.1">
    <property type="nucleotide sequence ID" value="NZ_CABVLM010000014.1"/>
</dbReference>
<dbReference type="EMBL" id="JBJDOT010000009">
    <property type="protein sequence ID" value="MFK3863940.1"/>
    <property type="molecule type" value="Genomic_DNA"/>
</dbReference>
<reference evidence="2 3" key="1">
    <citation type="submission" date="2024-11" db="EMBL/GenBank/DDBJ databases">
        <title>The Natural Products Discovery Center: Release of the First 8490 Sequenced Strains for Exploring Actinobacteria Biosynthetic Diversity.</title>
        <authorList>
            <person name="Kalkreuter E."/>
            <person name="Kautsar S.A."/>
            <person name="Yang D."/>
            <person name="Bader C.D."/>
            <person name="Teijaro C.N."/>
            <person name="Fluegel L."/>
            <person name="Davis C.M."/>
            <person name="Simpson J.R."/>
            <person name="Lauterbach L."/>
            <person name="Steele A.D."/>
            <person name="Gui C."/>
            <person name="Meng S."/>
            <person name="Li G."/>
            <person name="Viehrig K."/>
            <person name="Ye F."/>
            <person name="Su P."/>
            <person name="Kiefer A.F."/>
            <person name="Nichols A."/>
            <person name="Cepeda A.J."/>
            <person name="Yan W."/>
            <person name="Fan B."/>
            <person name="Jiang Y."/>
            <person name="Adhikari A."/>
            <person name="Zheng C.-J."/>
            <person name="Schuster L."/>
            <person name="Cowan T.M."/>
            <person name="Smanski M.J."/>
            <person name="Chevrette M.G."/>
            <person name="De Carvalho L.P.S."/>
            <person name="Shen B."/>
        </authorList>
    </citation>
    <scope>NUCLEOTIDE SEQUENCE [LARGE SCALE GENOMIC DNA]</scope>
    <source>
        <strain evidence="2 3">NPDC078403</strain>
    </source>
</reference>
<dbReference type="Pfam" id="PF11446">
    <property type="entry name" value="DUF2897"/>
    <property type="match status" value="1"/>
</dbReference>
<protein>
    <submittedName>
        <fullName evidence="2">DUF2897 family protein</fullName>
    </submittedName>
</protein>
<keyword evidence="1" id="KW-0472">Membrane</keyword>
<evidence type="ECO:0000313" key="2">
    <source>
        <dbReference type="EMBL" id="MFK3863940.1"/>
    </source>
</evidence>
<sequence>MQIWHILIIILVLAIIIGNILLIKHSAKMDFKKPTDEDELKSEQQKKP</sequence>
<dbReference type="InterPro" id="IPR021550">
    <property type="entry name" value="DUF2897"/>
</dbReference>
<dbReference type="Proteomes" id="UP001620262">
    <property type="component" value="Unassembled WGS sequence"/>
</dbReference>
<keyword evidence="1" id="KW-1133">Transmembrane helix</keyword>
<accession>A0ABW8KVX2</accession>
<comment type="caution">
    <text evidence="2">The sequence shown here is derived from an EMBL/GenBank/DDBJ whole genome shotgun (WGS) entry which is preliminary data.</text>
</comment>
<proteinExistence type="predicted"/>
<evidence type="ECO:0000256" key="1">
    <source>
        <dbReference type="SAM" id="Phobius"/>
    </source>
</evidence>
<evidence type="ECO:0000313" key="3">
    <source>
        <dbReference type="Proteomes" id="UP001620262"/>
    </source>
</evidence>